<dbReference type="Proteomes" id="UP001259832">
    <property type="component" value="Unassembled WGS sequence"/>
</dbReference>
<dbReference type="EMBL" id="JASMQC010000075">
    <property type="protein sequence ID" value="KAK1928351.1"/>
    <property type="molecule type" value="Genomic_DNA"/>
</dbReference>
<keyword evidence="2" id="KW-1185">Reference proteome</keyword>
<accession>A0AAD9FY02</accession>
<evidence type="ECO:0000313" key="2">
    <source>
        <dbReference type="Proteomes" id="UP001259832"/>
    </source>
</evidence>
<gene>
    <name evidence="1" type="ORF">P3T76_016181</name>
</gene>
<protein>
    <recommendedName>
        <fullName evidence="3">Transposase Tc1-like domain-containing protein</fullName>
    </recommendedName>
</protein>
<name>A0AAD9FY02_9STRA</name>
<reference evidence="1" key="1">
    <citation type="submission" date="2023-08" db="EMBL/GenBank/DDBJ databases">
        <title>Reference Genome Resource for the Citrus Pathogen Phytophthora citrophthora.</title>
        <authorList>
            <person name="Moller H."/>
            <person name="Coetzee B."/>
            <person name="Rose L.J."/>
            <person name="Van Niekerk J.M."/>
        </authorList>
    </citation>
    <scope>NUCLEOTIDE SEQUENCE</scope>
    <source>
        <strain evidence="1">STE-U-9442</strain>
    </source>
</reference>
<sequence>MPRGPRQRDVPPHVKVTLALYLVERSLSGSLPVGAFADAAKGFTLHRHTVSKVWRQRCDAVALLQARTPCPPPPCRLNDDEIVERVRSTPLCLRQSLRSLSVVTCIPKITLMRYLKRSIIQRRISRVKPTLTSSHKIRRLS</sequence>
<dbReference type="PANTHER" id="PTHR33889:SF7">
    <property type="entry name" value="OS04G0681850 PROTEIN"/>
    <property type="match status" value="1"/>
</dbReference>
<dbReference type="PANTHER" id="PTHR33889">
    <property type="entry name" value="OS04G0681850 PROTEIN"/>
    <property type="match status" value="1"/>
</dbReference>
<dbReference type="AlphaFoldDB" id="A0AAD9FY02"/>
<evidence type="ECO:0000313" key="1">
    <source>
        <dbReference type="EMBL" id="KAK1928351.1"/>
    </source>
</evidence>
<evidence type="ECO:0008006" key="3">
    <source>
        <dbReference type="Google" id="ProtNLM"/>
    </source>
</evidence>
<comment type="caution">
    <text evidence="1">The sequence shown here is derived from an EMBL/GenBank/DDBJ whole genome shotgun (WGS) entry which is preliminary data.</text>
</comment>
<organism evidence="1 2">
    <name type="scientific">Phytophthora citrophthora</name>
    <dbReference type="NCBI Taxonomy" id="4793"/>
    <lineage>
        <taxon>Eukaryota</taxon>
        <taxon>Sar</taxon>
        <taxon>Stramenopiles</taxon>
        <taxon>Oomycota</taxon>
        <taxon>Peronosporomycetes</taxon>
        <taxon>Peronosporales</taxon>
        <taxon>Peronosporaceae</taxon>
        <taxon>Phytophthora</taxon>
    </lineage>
</organism>
<proteinExistence type="predicted"/>